<sequence length="408" mass="45989">MVFVMAASLLLGGSTELMAEDVTTITVAAFPDQDSGFEAILDDFHEKHPHIRVELEVADFDDHHQTLLTRIAAGSNVPDVANVEIAFVGDFVNRGGFENLTAEPYNAGRFEEDIIGYKWAQGTNDDTGNLIAMPLDISPGTMFYRRDRLDELGVDIEDLNTMEDWIEVGEEFAAEGDKWLFADAASVYEMIRRSGDHQFFDDEGEPIITSDKFVRAFEMAKEVRDRGLDGQIGEWSNEWFTTFQEGTALVHTSGAWLGGHIQNWMAPETAGKWGVSNLPDDMYINWGGSFLAIPEDAENKAEAWEFIEYVTTNVEPQIAQFEAANIFPALLEAFDHEIFEEPSEFYGGQNVRELWLDAAMQIPEVNTNRYDNIAEDIVGDALTEVLENDKDIMQALEDAEQLLRRRMR</sequence>
<dbReference type="PANTHER" id="PTHR43649">
    <property type="entry name" value="ARABINOSE-BINDING PROTEIN-RELATED"/>
    <property type="match status" value="1"/>
</dbReference>
<keyword evidence="1" id="KW-0732">Signal</keyword>
<dbReference type="Pfam" id="PF13416">
    <property type="entry name" value="SBP_bac_8"/>
    <property type="match status" value="1"/>
</dbReference>
<dbReference type="Gene3D" id="3.40.190.10">
    <property type="entry name" value="Periplasmic binding protein-like II"/>
    <property type="match status" value="1"/>
</dbReference>
<evidence type="ECO:0000313" key="3">
    <source>
        <dbReference type="Proteomes" id="UP000621436"/>
    </source>
</evidence>
<protein>
    <submittedName>
        <fullName evidence="2">Extracellular solute-binding protein</fullName>
    </submittedName>
</protein>
<reference evidence="2" key="1">
    <citation type="submission" date="2020-11" db="EMBL/GenBank/DDBJ databases">
        <title>Halonatronomonas betainensis gen. nov., sp. nov. a novel haloalkaliphilic representative of the family Halanaerobiacae capable of betaine degradation.</title>
        <authorList>
            <person name="Boltyanskaya Y."/>
            <person name="Kevbrin V."/>
            <person name="Detkova E."/>
            <person name="Grouzdev D.S."/>
            <person name="Koziaeva V."/>
            <person name="Zhilina T."/>
        </authorList>
    </citation>
    <scope>NUCLEOTIDE SEQUENCE</scope>
    <source>
        <strain evidence="2">Z-7014</strain>
    </source>
</reference>
<keyword evidence="3" id="KW-1185">Reference proteome</keyword>
<name>A0A931AQM1_9FIRM</name>
<dbReference type="EMBL" id="JADPIE010000002">
    <property type="protein sequence ID" value="MBF8436264.1"/>
    <property type="molecule type" value="Genomic_DNA"/>
</dbReference>
<accession>A0A931AQM1</accession>
<dbReference type="AlphaFoldDB" id="A0A931AQM1"/>
<dbReference type="SUPFAM" id="SSF53850">
    <property type="entry name" value="Periplasmic binding protein-like II"/>
    <property type="match status" value="1"/>
</dbReference>
<feature type="chain" id="PRO_5037895114" evidence="1">
    <location>
        <begin position="20"/>
        <end position="408"/>
    </location>
</feature>
<dbReference type="Proteomes" id="UP000621436">
    <property type="component" value="Unassembled WGS sequence"/>
</dbReference>
<gene>
    <name evidence="2" type="ORF">I0Q91_04165</name>
</gene>
<dbReference type="InterPro" id="IPR050490">
    <property type="entry name" value="Bact_solute-bd_prot1"/>
</dbReference>
<organism evidence="2 3">
    <name type="scientific">Halonatronomonas betaini</name>
    <dbReference type="NCBI Taxonomy" id="2778430"/>
    <lineage>
        <taxon>Bacteria</taxon>
        <taxon>Bacillati</taxon>
        <taxon>Bacillota</taxon>
        <taxon>Clostridia</taxon>
        <taxon>Halanaerobiales</taxon>
        <taxon>Halarsenatibacteraceae</taxon>
        <taxon>Halonatronomonas</taxon>
    </lineage>
</organism>
<feature type="signal peptide" evidence="1">
    <location>
        <begin position="1"/>
        <end position="19"/>
    </location>
</feature>
<comment type="caution">
    <text evidence="2">The sequence shown here is derived from an EMBL/GenBank/DDBJ whole genome shotgun (WGS) entry which is preliminary data.</text>
</comment>
<proteinExistence type="predicted"/>
<evidence type="ECO:0000313" key="2">
    <source>
        <dbReference type="EMBL" id="MBF8436264.1"/>
    </source>
</evidence>
<evidence type="ECO:0000256" key="1">
    <source>
        <dbReference type="SAM" id="SignalP"/>
    </source>
</evidence>
<dbReference type="PANTHER" id="PTHR43649:SF12">
    <property type="entry name" value="DIACETYLCHITOBIOSE BINDING PROTEIN DASA"/>
    <property type="match status" value="1"/>
</dbReference>
<dbReference type="InterPro" id="IPR006059">
    <property type="entry name" value="SBP"/>
</dbReference>